<feature type="compositionally biased region" description="Basic and acidic residues" evidence="3">
    <location>
        <begin position="203"/>
        <end position="231"/>
    </location>
</feature>
<proteinExistence type="predicted"/>
<dbReference type="Gene3D" id="1.25.40.90">
    <property type="match status" value="1"/>
</dbReference>
<feature type="region of interest" description="Disordered" evidence="3">
    <location>
        <begin position="351"/>
        <end position="379"/>
    </location>
</feature>
<gene>
    <name evidence="5" type="ORF">VTL71DRAFT_6056</name>
</gene>
<feature type="compositionally biased region" description="Basic and acidic residues" evidence="3">
    <location>
        <begin position="604"/>
        <end position="617"/>
    </location>
</feature>
<evidence type="ECO:0000259" key="4">
    <source>
        <dbReference type="PROSITE" id="PS51391"/>
    </source>
</evidence>
<reference evidence="5 6" key="1">
    <citation type="journal article" date="2024" name="Commun. Biol.">
        <title>Comparative genomic analysis of thermophilic fungi reveals convergent evolutionary adaptations and gene losses.</title>
        <authorList>
            <person name="Steindorff A.S."/>
            <person name="Aguilar-Pontes M.V."/>
            <person name="Robinson A.J."/>
            <person name="Andreopoulos B."/>
            <person name="LaButti K."/>
            <person name="Kuo A."/>
            <person name="Mondo S."/>
            <person name="Riley R."/>
            <person name="Otillar R."/>
            <person name="Haridas S."/>
            <person name="Lipzen A."/>
            <person name="Grimwood J."/>
            <person name="Schmutz J."/>
            <person name="Clum A."/>
            <person name="Reid I.D."/>
            <person name="Moisan M.C."/>
            <person name="Butler G."/>
            <person name="Nguyen T.T.M."/>
            <person name="Dewar K."/>
            <person name="Conant G."/>
            <person name="Drula E."/>
            <person name="Henrissat B."/>
            <person name="Hansel C."/>
            <person name="Singer S."/>
            <person name="Hutchinson M.I."/>
            <person name="de Vries R.P."/>
            <person name="Natvig D.O."/>
            <person name="Powell A.J."/>
            <person name="Tsang A."/>
            <person name="Grigoriev I.V."/>
        </authorList>
    </citation>
    <scope>NUCLEOTIDE SEQUENCE [LARGE SCALE GENOMIC DNA]</scope>
    <source>
        <strain evidence="5 6">CBS 494.80</strain>
    </source>
</reference>
<dbReference type="InterPro" id="IPR008942">
    <property type="entry name" value="ENTH_VHS"/>
</dbReference>
<dbReference type="Gene3D" id="1.10.10.790">
    <property type="entry name" value="Surp module"/>
    <property type="match status" value="1"/>
</dbReference>
<feature type="region of interest" description="Disordered" evidence="3">
    <location>
        <begin position="495"/>
        <end position="534"/>
    </location>
</feature>
<organism evidence="5 6">
    <name type="scientific">Oculimacula yallundae</name>
    <dbReference type="NCBI Taxonomy" id="86028"/>
    <lineage>
        <taxon>Eukaryota</taxon>
        <taxon>Fungi</taxon>
        <taxon>Dikarya</taxon>
        <taxon>Ascomycota</taxon>
        <taxon>Pezizomycotina</taxon>
        <taxon>Leotiomycetes</taxon>
        <taxon>Helotiales</taxon>
        <taxon>Ploettnerulaceae</taxon>
        <taxon>Oculimacula</taxon>
    </lineage>
</organism>
<keyword evidence="6" id="KW-1185">Reference proteome</keyword>
<dbReference type="InterPro" id="IPR035967">
    <property type="entry name" value="SWAP/Surp_sf"/>
</dbReference>
<feature type="compositionally biased region" description="Acidic residues" evidence="3">
    <location>
        <begin position="780"/>
        <end position="813"/>
    </location>
</feature>
<dbReference type="EMBL" id="JAZHXI010000016">
    <property type="protein sequence ID" value="KAL2062984.1"/>
    <property type="molecule type" value="Genomic_DNA"/>
</dbReference>
<name>A0ABR4BZ96_9HELO</name>
<keyword evidence="1" id="KW-0694">RNA-binding</keyword>
<dbReference type="PROSITE" id="PS51391">
    <property type="entry name" value="CID"/>
    <property type="match status" value="1"/>
</dbReference>
<feature type="domain" description="CID" evidence="4">
    <location>
        <begin position="538"/>
        <end position="728"/>
    </location>
</feature>
<dbReference type="PANTHER" id="PTHR23140">
    <property type="entry name" value="RNA PROCESSING PROTEIN LD23810P"/>
    <property type="match status" value="1"/>
</dbReference>
<evidence type="ECO:0000256" key="1">
    <source>
        <dbReference type="ARBA" id="ARBA00022884"/>
    </source>
</evidence>
<evidence type="ECO:0000313" key="5">
    <source>
        <dbReference type="EMBL" id="KAL2062984.1"/>
    </source>
</evidence>
<protein>
    <recommendedName>
        <fullName evidence="4">CID domain-containing protein</fullName>
    </recommendedName>
</protein>
<dbReference type="SUPFAM" id="SSF109905">
    <property type="entry name" value="Surp module (SWAP domain)"/>
    <property type="match status" value="1"/>
</dbReference>
<accession>A0ABR4BZ96</accession>
<evidence type="ECO:0000256" key="3">
    <source>
        <dbReference type="SAM" id="MobiDB-lite"/>
    </source>
</evidence>
<feature type="compositionally biased region" description="Basic and acidic residues" evidence="3">
    <location>
        <begin position="728"/>
        <end position="767"/>
    </location>
</feature>
<feature type="compositionally biased region" description="Gly residues" evidence="3">
    <location>
        <begin position="145"/>
        <end position="158"/>
    </location>
</feature>
<evidence type="ECO:0000256" key="2">
    <source>
        <dbReference type="SAM" id="Coils"/>
    </source>
</evidence>
<dbReference type="InterPro" id="IPR051485">
    <property type="entry name" value="SR-CTD_assoc_factor"/>
</dbReference>
<feature type="region of interest" description="Disordered" evidence="3">
    <location>
        <begin position="721"/>
        <end position="897"/>
    </location>
</feature>
<feature type="compositionally biased region" description="Basic and acidic residues" evidence="3">
    <location>
        <begin position="178"/>
        <end position="193"/>
    </location>
</feature>
<dbReference type="Pfam" id="PF01805">
    <property type="entry name" value="Surp"/>
    <property type="match status" value="1"/>
</dbReference>
<sequence length="897" mass="98419">MKASADLRASRSSFAVSIPRRQPSFQNIEPQPTLQLYNNLHSFPRLPNDDVTMSTDKKIVEFPHAENKLQAPSKKSLFERQKAEQEVKRLREEAETKAVYEDFVKSFDDEDEPSAGLSGFSRDEGQKYGGGFSGGAPKRHFAPSGPGGGRGFGDGQRGGRMPSGVGSLGPPPGMAKKRTYEGFQRGERRDDRGLLAFDDYESEDRVTKRAGNREDDYENTREAERDEERAVPKPTLRLASLPPGTSPAVIKALMPVNLKVDSVRILPPSGPVVYTERRSMSAIVTLAKDTAANDIDTAVNGLQNRYLGYGYYLNLHRHLSSAAISSSSIIPTLGSVGASQPFGAKAVDVASAGRGHAPPPHQRGGFAPPSSYGPPAPQMNRGPLLHVPVQAPRDIKELKLIHKVIENLLTHGPEFEALLMSRPDVQREEKWAWIWDPRSTGGVWYRWRLWEVLTGSTTKRGQGKYLPLFEGSSAWKSPDQPLAYEYTTKLSEIVSDSEYNSSDDDESGDEGGNRRPQNHGAGGPPDPSSLVDDGKAYLNPLEKAKLTHLLSRLPTSKGKLRKGDVARVTAFAISHAGRGADEIVSMILSNIAKPFAYTSANPSSRREKAEREAEKDGSGAGIGANDEDEEDTSAASLIGLYLISDILSSSSTSGIRHAWRYRSLFESALKARHTFEDLGRMERKMGWGKLKAEKWKRSVGMVLGLWEGWCVFPVESQEGFVRGFSEPPKSRKEEDEERKKGDLERREEKSEGKRRWKAVEVEAKSAEQPDEAMGAAGDENLGDEEDLDGEPMDEDEDLDGEPMLDDEDEDADLDGAPMPMAEDEPILQDSAPPEQPVPAADGASLQSSIPIPIPIPAEQAGRKEGAERIPVGDTGQAGQQRRQRPRAVDMFADSDEE</sequence>
<dbReference type="Proteomes" id="UP001595075">
    <property type="component" value="Unassembled WGS sequence"/>
</dbReference>
<feature type="region of interest" description="Disordered" evidence="3">
    <location>
        <begin position="104"/>
        <end position="231"/>
    </location>
</feature>
<feature type="coiled-coil region" evidence="2">
    <location>
        <begin position="73"/>
        <end position="100"/>
    </location>
</feature>
<feature type="region of interest" description="Disordered" evidence="3">
    <location>
        <begin position="598"/>
        <end position="629"/>
    </location>
</feature>
<comment type="caution">
    <text evidence="5">The sequence shown here is derived from an EMBL/GenBank/DDBJ whole genome shotgun (WGS) entry which is preliminary data.</text>
</comment>
<dbReference type="InterPro" id="IPR006569">
    <property type="entry name" value="CID_dom"/>
</dbReference>
<evidence type="ECO:0000313" key="6">
    <source>
        <dbReference type="Proteomes" id="UP001595075"/>
    </source>
</evidence>
<dbReference type="PANTHER" id="PTHR23140:SF0">
    <property type="entry name" value="U2 SNRNP-ASSOCIATED SURP MOTIF-CONTAINING PROTEIN"/>
    <property type="match status" value="1"/>
</dbReference>
<dbReference type="InterPro" id="IPR000061">
    <property type="entry name" value="Surp"/>
</dbReference>
<keyword evidence="2" id="KW-0175">Coiled coil</keyword>